<name>A0AAD3Y1Q6_NEPGR</name>
<dbReference type="FunFam" id="3.20.80.10:FF:000002">
    <property type="entry name" value="Heme-binding protein 2"/>
    <property type="match status" value="1"/>
</dbReference>
<dbReference type="Proteomes" id="UP001279734">
    <property type="component" value="Unassembled WGS sequence"/>
</dbReference>
<organism evidence="3 4">
    <name type="scientific">Nepenthes gracilis</name>
    <name type="common">Slender pitcher plant</name>
    <dbReference type="NCBI Taxonomy" id="150966"/>
    <lineage>
        <taxon>Eukaryota</taxon>
        <taxon>Viridiplantae</taxon>
        <taxon>Streptophyta</taxon>
        <taxon>Embryophyta</taxon>
        <taxon>Tracheophyta</taxon>
        <taxon>Spermatophyta</taxon>
        <taxon>Magnoliopsida</taxon>
        <taxon>eudicotyledons</taxon>
        <taxon>Gunneridae</taxon>
        <taxon>Pentapetalae</taxon>
        <taxon>Caryophyllales</taxon>
        <taxon>Nepenthaceae</taxon>
        <taxon>Nepenthes</taxon>
    </lineage>
</organism>
<proteinExistence type="inferred from homology"/>
<dbReference type="Gene3D" id="3.20.80.10">
    <property type="entry name" value="Regulatory factor, effector binding domain"/>
    <property type="match status" value="1"/>
</dbReference>
<reference evidence="3" key="1">
    <citation type="submission" date="2023-05" db="EMBL/GenBank/DDBJ databases">
        <title>Nepenthes gracilis genome sequencing.</title>
        <authorList>
            <person name="Fukushima K."/>
        </authorList>
    </citation>
    <scope>NUCLEOTIDE SEQUENCE</scope>
    <source>
        <strain evidence="3">SING2019-196</strain>
    </source>
</reference>
<feature type="signal peptide" evidence="2">
    <location>
        <begin position="1"/>
        <end position="26"/>
    </location>
</feature>
<dbReference type="PANTHER" id="PTHR11220">
    <property type="entry name" value="HEME-BINDING PROTEIN-RELATED"/>
    <property type="match status" value="1"/>
</dbReference>
<evidence type="ECO:0000256" key="1">
    <source>
        <dbReference type="ARBA" id="ARBA00009817"/>
    </source>
</evidence>
<keyword evidence="4" id="KW-1185">Reference proteome</keyword>
<evidence type="ECO:0000256" key="2">
    <source>
        <dbReference type="SAM" id="SignalP"/>
    </source>
</evidence>
<dbReference type="Pfam" id="PF04832">
    <property type="entry name" value="SOUL"/>
    <property type="match status" value="1"/>
</dbReference>
<evidence type="ECO:0000313" key="4">
    <source>
        <dbReference type="Proteomes" id="UP001279734"/>
    </source>
</evidence>
<protein>
    <recommendedName>
        <fullName evidence="5">Heme-binding protein 2</fullName>
    </recommendedName>
</protein>
<keyword evidence="2" id="KW-0732">Signal</keyword>
<dbReference type="InterPro" id="IPR011256">
    <property type="entry name" value="Reg_factor_effector_dom_sf"/>
</dbReference>
<evidence type="ECO:0000313" key="3">
    <source>
        <dbReference type="EMBL" id="GMH24240.1"/>
    </source>
</evidence>
<gene>
    <name evidence="3" type="ORF">Nepgr_026083</name>
</gene>
<dbReference type="SUPFAM" id="SSF55136">
    <property type="entry name" value="Probable bacterial effector-binding domain"/>
    <property type="match status" value="1"/>
</dbReference>
<dbReference type="AlphaFoldDB" id="A0AAD3Y1Q6"/>
<evidence type="ECO:0008006" key="5">
    <source>
        <dbReference type="Google" id="ProtNLM"/>
    </source>
</evidence>
<comment type="caution">
    <text evidence="3">The sequence shown here is derived from an EMBL/GenBank/DDBJ whole genome shotgun (WGS) entry which is preliminary data.</text>
</comment>
<dbReference type="InterPro" id="IPR006917">
    <property type="entry name" value="SOUL_heme-bd"/>
</dbReference>
<dbReference type="PANTHER" id="PTHR11220:SF25">
    <property type="entry name" value="F3F9.4"/>
    <property type="match status" value="1"/>
</dbReference>
<comment type="similarity">
    <text evidence="1">Belongs to the HEBP family.</text>
</comment>
<feature type="chain" id="PRO_5041959107" description="Heme-binding protein 2" evidence="2">
    <location>
        <begin position="27"/>
        <end position="213"/>
    </location>
</feature>
<dbReference type="EMBL" id="BSYO01000027">
    <property type="protein sequence ID" value="GMH24240.1"/>
    <property type="molecule type" value="Genomic_DNA"/>
</dbReference>
<sequence length="213" mass="23613">MKTVDLFKLTLVVSLFLGRLWGGGAAVPPPCSKIECPTYTVVYVGNGFEIRRYDSLWMSTSTIQGFSFLAGTQTGFTQLFNYIQGDNNEKKKIEMTAPVLTQITPSDGPFCESSFVVSFYVPEANQANPPLAKGLHTQNWVHKYAAVRQFGGFASDIGVAMEAAALETSLTGSSWYNVIKKSRNGTSVYTVAQYNSPFDFFNRINEILFIFDM</sequence>
<accession>A0AAD3Y1Q6</accession>